<feature type="compositionally biased region" description="Polar residues" evidence="1">
    <location>
        <begin position="70"/>
        <end position="91"/>
    </location>
</feature>
<keyword evidence="4" id="KW-1185">Reference proteome</keyword>
<protein>
    <submittedName>
        <fullName evidence="3">Uncharacterized protein</fullName>
    </submittedName>
</protein>
<feature type="signal peptide" evidence="2">
    <location>
        <begin position="1"/>
        <end position="19"/>
    </location>
</feature>
<proteinExistence type="predicted"/>
<evidence type="ECO:0000256" key="1">
    <source>
        <dbReference type="SAM" id="MobiDB-lite"/>
    </source>
</evidence>
<keyword evidence="2" id="KW-0732">Signal</keyword>
<sequence>MTTRLLIALFLAVFGLVAAQSNCENQAAPHEGIGNYCYCASDKKCYSHGRKNNLWVCDPVGTQMPCPTPRDTNGGSTNTMRSQSWTTTTSPKMECTGIQCP</sequence>
<accession>A0A0F7ZHZ9</accession>
<evidence type="ECO:0000256" key="2">
    <source>
        <dbReference type="SAM" id="SignalP"/>
    </source>
</evidence>
<dbReference type="OrthoDB" id="5138463at2759"/>
<dbReference type="AlphaFoldDB" id="A0A0F7ZHZ9"/>
<organism evidence="3 4">
    <name type="scientific">Hirsutella minnesotensis 3608</name>
    <dbReference type="NCBI Taxonomy" id="1043627"/>
    <lineage>
        <taxon>Eukaryota</taxon>
        <taxon>Fungi</taxon>
        <taxon>Dikarya</taxon>
        <taxon>Ascomycota</taxon>
        <taxon>Pezizomycotina</taxon>
        <taxon>Sordariomycetes</taxon>
        <taxon>Hypocreomycetidae</taxon>
        <taxon>Hypocreales</taxon>
        <taxon>Ophiocordycipitaceae</taxon>
        <taxon>Hirsutella</taxon>
    </lineage>
</organism>
<feature type="region of interest" description="Disordered" evidence="1">
    <location>
        <begin position="68"/>
        <end position="101"/>
    </location>
</feature>
<feature type="chain" id="PRO_5002525739" evidence="2">
    <location>
        <begin position="20"/>
        <end position="101"/>
    </location>
</feature>
<name>A0A0F7ZHZ9_9HYPO</name>
<evidence type="ECO:0000313" key="3">
    <source>
        <dbReference type="EMBL" id="KJZ73291.1"/>
    </source>
</evidence>
<reference evidence="3 4" key="1">
    <citation type="journal article" date="2014" name="Genome Biol. Evol.">
        <title>Comparative genomics and transcriptomics analyses reveal divergent lifestyle features of nematode endoparasitic fungus Hirsutella minnesotensis.</title>
        <authorList>
            <person name="Lai Y."/>
            <person name="Liu K."/>
            <person name="Zhang X."/>
            <person name="Zhang X."/>
            <person name="Li K."/>
            <person name="Wang N."/>
            <person name="Shu C."/>
            <person name="Wu Y."/>
            <person name="Wang C."/>
            <person name="Bushley K.E."/>
            <person name="Xiang M."/>
            <person name="Liu X."/>
        </authorList>
    </citation>
    <scope>NUCLEOTIDE SEQUENCE [LARGE SCALE GENOMIC DNA]</scope>
    <source>
        <strain evidence="3 4">3608</strain>
    </source>
</reference>
<dbReference type="EMBL" id="KQ030536">
    <property type="protein sequence ID" value="KJZ73291.1"/>
    <property type="molecule type" value="Genomic_DNA"/>
</dbReference>
<dbReference type="Proteomes" id="UP000054481">
    <property type="component" value="Unassembled WGS sequence"/>
</dbReference>
<evidence type="ECO:0000313" key="4">
    <source>
        <dbReference type="Proteomes" id="UP000054481"/>
    </source>
</evidence>
<gene>
    <name evidence="3" type="ORF">HIM_07295</name>
</gene>